<dbReference type="SUPFAM" id="SSF57924">
    <property type="entry name" value="Inhibitor of apoptosis (IAP) repeat"/>
    <property type="match status" value="1"/>
</dbReference>
<keyword evidence="2" id="KW-1185">Reference proteome</keyword>
<organism evidence="1 2">
    <name type="scientific">Colletotrichum spaethianum</name>
    <dbReference type="NCBI Taxonomy" id="700344"/>
    <lineage>
        <taxon>Eukaryota</taxon>
        <taxon>Fungi</taxon>
        <taxon>Dikarya</taxon>
        <taxon>Ascomycota</taxon>
        <taxon>Pezizomycotina</taxon>
        <taxon>Sordariomycetes</taxon>
        <taxon>Hypocreomycetidae</taxon>
        <taxon>Glomerellales</taxon>
        <taxon>Glomerellaceae</taxon>
        <taxon>Colletotrichum</taxon>
        <taxon>Colletotrichum spaethianum species complex</taxon>
    </lineage>
</organism>
<protein>
    <submittedName>
        <fullName evidence="1">Death-associated inhibitor of apoptosis 2</fullName>
    </submittedName>
</protein>
<evidence type="ECO:0000313" key="2">
    <source>
        <dbReference type="Proteomes" id="UP001055115"/>
    </source>
</evidence>
<comment type="caution">
    <text evidence="1">The sequence shown here is derived from an EMBL/GenBank/DDBJ whole genome shotgun (WGS) entry which is preliminary data.</text>
</comment>
<dbReference type="PROSITE" id="PS50143">
    <property type="entry name" value="BIR_REPEAT_2"/>
    <property type="match status" value="1"/>
</dbReference>
<gene>
    <name evidence="1" type="ORF">ColSpa_06487</name>
</gene>
<dbReference type="AlphaFoldDB" id="A0AA37LDF2"/>
<dbReference type="EMBL" id="BQXU01000015">
    <property type="protein sequence ID" value="GKT46306.1"/>
    <property type="molecule type" value="Genomic_DNA"/>
</dbReference>
<dbReference type="GeneID" id="73327289"/>
<reference evidence="1 2" key="1">
    <citation type="submission" date="2022-03" db="EMBL/GenBank/DDBJ databases">
        <title>Genome data of Colletotrichum spp.</title>
        <authorList>
            <person name="Utami Y.D."/>
            <person name="Hiruma K."/>
        </authorList>
    </citation>
    <scope>NUCLEOTIDE SEQUENCE [LARGE SCALE GENOMIC DNA]</scope>
    <source>
        <strain evidence="1 2">MAFF 239500</strain>
    </source>
</reference>
<dbReference type="Pfam" id="PF00653">
    <property type="entry name" value="BIR"/>
    <property type="match status" value="1"/>
</dbReference>
<accession>A0AA37LDF2</accession>
<dbReference type="RefSeq" id="XP_049128656.1">
    <property type="nucleotide sequence ID" value="XM_049272699.1"/>
</dbReference>
<dbReference type="InterPro" id="IPR001370">
    <property type="entry name" value="BIR_rpt"/>
</dbReference>
<sequence length="187" mass="20556">MDEFCVRLLSFYERGADGKPGRWPHPALAPEAMAGAGFRLQGSQVKSGDNVICDFCRLQAWKWETKDDPFQQHQDASPKCAYVASAIFGQHREVFSKKQLDKGEAGSLPLTPPATPAKRSYTPRRRVGLSPIVTVYESAPAGQAAPSSLKRQKAPVPMEISVTTGEINFVIQMSEVGEPGNKRLRLE</sequence>
<proteinExistence type="predicted"/>
<name>A0AA37LDF2_9PEZI</name>
<dbReference type="SMART" id="SM00238">
    <property type="entry name" value="BIR"/>
    <property type="match status" value="1"/>
</dbReference>
<evidence type="ECO:0000313" key="1">
    <source>
        <dbReference type="EMBL" id="GKT46306.1"/>
    </source>
</evidence>
<dbReference type="Gene3D" id="1.10.1170.10">
    <property type="entry name" value="Inhibitor Of Apoptosis Protein (2mihbC-IAP-1), Chain A"/>
    <property type="match status" value="1"/>
</dbReference>
<dbReference type="Proteomes" id="UP001055115">
    <property type="component" value="Unassembled WGS sequence"/>
</dbReference>